<organism evidence="3 4">
    <name type="scientific">Pseudomonas agarici</name>
    <dbReference type="NCBI Taxonomy" id="46677"/>
    <lineage>
        <taxon>Bacteria</taxon>
        <taxon>Pseudomonadati</taxon>
        <taxon>Pseudomonadota</taxon>
        <taxon>Gammaproteobacteria</taxon>
        <taxon>Pseudomonadales</taxon>
        <taxon>Pseudomonadaceae</taxon>
        <taxon>Pseudomonas</taxon>
    </lineage>
</organism>
<dbReference type="PROSITE" id="PS00197">
    <property type="entry name" value="2FE2S_FER_1"/>
    <property type="match status" value="1"/>
</dbReference>
<comment type="cofactor">
    <cofactor evidence="2">
        <name>[2Fe-2S] cluster</name>
        <dbReference type="ChEBI" id="CHEBI:190135"/>
    </cofactor>
</comment>
<dbReference type="GO" id="GO:0051537">
    <property type="term" value="F:2 iron, 2 sulfur cluster binding"/>
    <property type="evidence" value="ECO:0007669"/>
    <property type="project" value="InterPro"/>
</dbReference>
<dbReference type="Gene3D" id="2.40.30.10">
    <property type="entry name" value="Translation factors"/>
    <property type="match status" value="1"/>
</dbReference>
<dbReference type="PROSITE" id="PS51085">
    <property type="entry name" value="2FE2S_FER_2"/>
    <property type="match status" value="1"/>
</dbReference>
<dbReference type="InterPro" id="IPR001041">
    <property type="entry name" value="2Fe-2S_ferredoxin-type"/>
</dbReference>
<dbReference type="STRING" id="46677.AWM79_23800"/>
<dbReference type="PANTHER" id="PTHR47354:SF5">
    <property type="entry name" value="PROTEIN RFBI"/>
    <property type="match status" value="1"/>
</dbReference>
<dbReference type="InterPro" id="IPR006058">
    <property type="entry name" value="2Fe2S_fd_BS"/>
</dbReference>
<dbReference type="InterPro" id="IPR012675">
    <property type="entry name" value="Beta-grasp_dom_sf"/>
</dbReference>
<dbReference type="RefSeq" id="WP_017134362.1">
    <property type="nucleotide sequence ID" value="NZ_CP014135.1"/>
</dbReference>
<dbReference type="PRINTS" id="PR00410">
    <property type="entry name" value="PHEHYDRXLASE"/>
</dbReference>
<dbReference type="InterPro" id="IPR017938">
    <property type="entry name" value="Riboflavin_synthase-like_b-brl"/>
</dbReference>
<proteinExistence type="predicted"/>
<dbReference type="SUPFAM" id="SSF63380">
    <property type="entry name" value="Riboflavin synthase domain-like"/>
    <property type="match status" value="1"/>
</dbReference>
<sequence length="336" mass="36453">MTFDVTVSGTDITFPCAPDETVLDAAERAGYAIPYSCRKGVCSTCEGGLATGELQVRGKGLTRGPATGVLLCQARPCSSVEISPKRIVQRAAPVRKVISAKVHRITRPNTDVVVLNLRFPSGVRAKFQAGQYLKVLMEDGDSRNYSMANAPHESDGVQLHIRHVPGGRFSEGVLARLEKGDVLKVELPYGDFSLDEAVDHPVILLGTGTGMAPLKSIIEDQIKRGGSRPLHLYWGARNSQDLYLADQPELWSKRLPGFIFTPVLSEPEPGWSGRTGWVHRAVLEDYPDLSAHQVYACGNPIMINAALSDLTAEGRLSPEAFYCDAFVPSGDLQPTP</sequence>
<dbReference type="AlphaFoldDB" id="A0A0X1T891"/>
<reference evidence="3 4" key="1">
    <citation type="submission" date="2016-01" db="EMBL/GenBank/DDBJ databases">
        <authorList>
            <person name="McClelland M."/>
            <person name="Jain A."/>
            <person name="Saraogi P."/>
            <person name="Mendelson R."/>
            <person name="Westerman R."/>
            <person name="SanMiguel P."/>
            <person name="Csonka L."/>
        </authorList>
    </citation>
    <scope>NUCLEOTIDE SEQUENCE [LARGE SCALE GENOMIC DNA]</scope>
    <source>
        <strain evidence="3 4">NCPPB 2472</strain>
    </source>
</reference>
<dbReference type="KEGG" id="pagb:AWM79_23800"/>
<dbReference type="EMBL" id="CP014135">
    <property type="protein sequence ID" value="AMB88133.1"/>
    <property type="molecule type" value="Genomic_DNA"/>
</dbReference>
<keyword evidence="4" id="KW-1185">Reference proteome</keyword>
<dbReference type="Pfam" id="PF00970">
    <property type="entry name" value="FAD_binding_6"/>
    <property type="match status" value="1"/>
</dbReference>
<evidence type="ECO:0000256" key="1">
    <source>
        <dbReference type="ARBA" id="ARBA00023014"/>
    </source>
</evidence>
<dbReference type="CDD" id="cd06189">
    <property type="entry name" value="flavin_oxioreductase"/>
    <property type="match status" value="1"/>
</dbReference>
<protein>
    <submittedName>
        <fullName evidence="3">Flavin oxidoreductase</fullName>
    </submittedName>
</protein>
<dbReference type="InterPro" id="IPR050415">
    <property type="entry name" value="MRET"/>
</dbReference>
<dbReference type="InterPro" id="IPR001709">
    <property type="entry name" value="Flavoprot_Pyr_Nucl_cyt_Rdtase"/>
</dbReference>
<dbReference type="PRINTS" id="PR00371">
    <property type="entry name" value="FPNCR"/>
</dbReference>
<dbReference type="Proteomes" id="UP000063229">
    <property type="component" value="Chromosome"/>
</dbReference>
<dbReference type="SUPFAM" id="SSF54292">
    <property type="entry name" value="2Fe-2S ferredoxin-like"/>
    <property type="match status" value="1"/>
</dbReference>
<dbReference type="PANTHER" id="PTHR47354">
    <property type="entry name" value="NADH OXIDOREDUCTASE HCR"/>
    <property type="match status" value="1"/>
</dbReference>
<dbReference type="Pfam" id="PF00175">
    <property type="entry name" value="NAD_binding_1"/>
    <property type="match status" value="1"/>
</dbReference>
<dbReference type="Gene3D" id="3.40.50.80">
    <property type="entry name" value="Nucleotide-binding domain of ferredoxin-NADP reductase (FNR) module"/>
    <property type="match status" value="1"/>
</dbReference>
<dbReference type="SUPFAM" id="SSF52343">
    <property type="entry name" value="Ferredoxin reductase-like, C-terminal NADP-linked domain"/>
    <property type="match status" value="1"/>
</dbReference>
<dbReference type="InterPro" id="IPR017927">
    <property type="entry name" value="FAD-bd_FR_type"/>
</dbReference>
<evidence type="ECO:0000256" key="2">
    <source>
        <dbReference type="ARBA" id="ARBA00034078"/>
    </source>
</evidence>
<dbReference type="Gene3D" id="3.10.20.30">
    <property type="match status" value="1"/>
</dbReference>
<keyword evidence="1" id="KW-0408">Iron</keyword>
<accession>A0A0X1T891</accession>
<dbReference type="CDD" id="cd00207">
    <property type="entry name" value="fer2"/>
    <property type="match status" value="1"/>
</dbReference>
<dbReference type="Pfam" id="PF00111">
    <property type="entry name" value="Fer2"/>
    <property type="match status" value="1"/>
</dbReference>
<dbReference type="InterPro" id="IPR001433">
    <property type="entry name" value="OxRdtase_FAD/NAD-bd"/>
</dbReference>
<dbReference type="InterPro" id="IPR008333">
    <property type="entry name" value="Cbr1-like_FAD-bd_dom"/>
</dbReference>
<gene>
    <name evidence="3" type="ORF">AWM79_23800</name>
</gene>
<dbReference type="InterPro" id="IPR036010">
    <property type="entry name" value="2Fe-2S_ferredoxin-like_sf"/>
</dbReference>
<dbReference type="PROSITE" id="PS51384">
    <property type="entry name" value="FAD_FR"/>
    <property type="match status" value="1"/>
</dbReference>
<dbReference type="InterPro" id="IPR039261">
    <property type="entry name" value="FNR_nucleotide-bd"/>
</dbReference>
<evidence type="ECO:0000313" key="3">
    <source>
        <dbReference type="EMBL" id="AMB88133.1"/>
    </source>
</evidence>
<dbReference type="GO" id="GO:0016491">
    <property type="term" value="F:oxidoreductase activity"/>
    <property type="evidence" value="ECO:0007669"/>
    <property type="project" value="InterPro"/>
</dbReference>
<dbReference type="OrthoDB" id="9806195at2"/>
<keyword evidence="1" id="KW-0411">Iron-sulfur</keyword>
<name>A0A0X1T891_PSEAA</name>
<evidence type="ECO:0000313" key="4">
    <source>
        <dbReference type="Proteomes" id="UP000063229"/>
    </source>
</evidence>
<keyword evidence="1" id="KW-0479">Metal-binding</keyword>